<accession>A0A949NFY5</accession>
<dbReference type="EMBL" id="JAHQCW010000005">
    <property type="protein sequence ID" value="MBU9735753.1"/>
    <property type="molecule type" value="Genomic_DNA"/>
</dbReference>
<keyword evidence="5" id="KW-1185">Reference proteome</keyword>
<dbReference type="Proteomes" id="UP000712157">
    <property type="component" value="Unassembled WGS sequence"/>
</dbReference>
<dbReference type="RefSeq" id="WP_238720738.1">
    <property type="nucleotide sequence ID" value="NZ_JAHQCW010000005.1"/>
</dbReference>
<reference evidence="4" key="1">
    <citation type="submission" date="2021-06" db="EMBL/GenBank/DDBJ databases">
        <title>Description of novel taxa of the family Lachnospiraceae.</title>
        <authorList>
            <person name="Chaplin A.V."/>
            <person name="Sokolova S.R."/>
            <person name="Pikina A.P."/>
            <person name="Korzhanova M."/>
            <person name="Belova V."/>
            <person name="Korostin D."/>
            <person name="Efimov B.A."/>
        </authorList>
    </citation>
    <scope>NUCLEOTIDE SEQUENCE</scope>
    <source>
        <strain evidence="4">ASD5720</strain>
    </source>
</reference>
<dbReference type="GO" id="GO:0016491">
    <property type="term" value="F:oxidoreductase activity"/>
    <property type="evidence" value="ECO:0007669"/>
    <property type="project" value="UniProtKB-KW"/>
</dbReference>
<feature type="domain" description="Gfo/Idh/MocA-like oxidoreductase N-terminal" evidence="2">
    <location>
        <begin position="4"/>
        <end position="122"/>
    </location>
</feature>
<dbReference type="AlphaFoldDB" id="A0A949NFY5"/>
<dbReference type="InterPro" id="IPR050463">
    <property type="entry name" value="Gfo/Idh/MocA_oxidrdct_glycsds"/>
</dbReference>
<comment type="caution">
    <text evidence="4">The sequence shown here is derived from an EMBL/GenBank/DDBJ whole genome shotgun (WGS) entry which is preliminary data.</text>
</comment>
<dbReference type="InterPro" id="IPR055170">
    <property type="entry name" value="GFO_IDH_MocA-like_dom"/>
</dbReference>
<evidence type="ECO:0000313" key="5">
    <source>
        <dbReference type="Proteomes" id="UP000712157"/>
    </source>
</evidence>
<evidence type="ECO:0000313" key="4">
    <source>
        <dbReference type="EMBL" id="MBU9735753.1"/>
    </source>
</evidence>
<protein>
    <submittedName>
        <fullName evidence="4">Gfo/Idh/MocA family oxidoreductase</fullName>
    </submittedName>
</protein>
<gene>
    <name evidence="4" type="ORF">KTH89_04335</name>
</gene>
<proteinExistence type="predicted"/>
<dbReference type="Gene3D" id="3.40.50.720">
    <property type="entry name" value="NAD(P)-binding Rossmann-like Domain"/>
    <property type="match status" value="1"/>
</dbReference>
<dbReference type="InterPro" id="IPR000683">
    <property type="entry name" value="Gfo/Idh/MocA-like_OxRdtase_N"/>
</dbReference>
<keyword evidence="1" id="KW-0560">Oxidoreductase</keyword>
<dbReference type="InterPro" id="IPR036291">
    <property type="entry name" value="NAD(P)-bd_dom_sf"/>
</dbReference>
<dbReference type="Pfam" id="PF01408">
    <property type="entry name" value="GFO_IDH_MocA"/>
    <property type="match status" value="1"/>
</dbReference>
<dbReference type="PANTHER" id="PTHR43818">
    <property type="entry name" value="BCDNA.GH03377"/>
    <property type="match status" value="1"/>
</dbReference>
<sequence>MNKLKVGIVASGMMGQKHADALHRIPGVEVIGISDPYAKDLSKIAEDLGIPNAFSDYREMCETLKPDILHNCTPNHEHFAVNSYAIEHGIGIYSEKPLAASLQEAQELCGLLEKHHVPNAVNFNYRSNAIVREMRARIREGRTGKPLLVHGAYLQDWLMYEDDYNWRLDSAKGGASRTVADIGSHWFDTAQVILDQKIKAVYAKLLTVYPVRQKSAGEVGTFGKKEEQGTYEPVPVDTEDAGMILIRFADGTYGNLVLSQVSGGYKNALKISVDCAKCSVRWEQEEPDHLIVGDREHGETKSYAASGEMSGDANFYATLPGGHPVGWSDALYNSMRLFYQAVRNGTFTEPKQEYATFEDAAYVMRIVEACLKSDKEDCWVNL</sequence>
<dbReference type="GO" id="GO:0000166">
    <property type="term" value="F:nucleotide binding"/>
    <property type="evidence" value="ECO:0007669"/>
    <property type="project" value="InterPro"/>
</dbReference>
<feature type="domain" description="GFO/IDH/MocA-like oxidoreductase" evidence="3">
    <location>
        <begin position="131"/>
        <end position="278"/>
    </location>
</feature>
<dbReference type="PANTHER" id="PTHR43818:SF11">
    <property type="entry name" value="BCDNA.GH03377"/>
    <property type="match status" value="1"/>
</dbReference>
<dbReference type="Gene3D" id="3.30.360.10">
    <property type="entry name" value="Dihydrodipicolinate Reductase, domain 2"/>
    <property type="match status" value="1"/>
</dbReference>
<name>A0A949NFY5_9FIRM</name>
<dbReference type="SUPFAM" id="SSF51735">
    <property type="entry name" value="NAD(P)-binding Rossmann-fold domains"/>
    <property type="match status" value="1"/>
</dbReference>
<dbReference type="Pfam" id="PF22725">
    <property type="entry name" value="GFO_IDH_MocA_C3"/>
    <property type="match status" value="1"/>
</dbReference>
<organism evidence="4 5">
    <name type="scientific">Diplocloster agilis</name>
    <dbReference type="NCBI Taxonomy" id="2850323"/>
    <lineage>
        <taxon>Bacteria</taxon>
        <taxon>Bacillati</taxon>
        <taxon>Bacillota</taxon>
        <taxon>Clostridia</taxon>
        <taxon>Lachnospirales</taxon>
        <taxon>Lachnospiraceae</taxon>
        <taxon>Diplocloster</taxon>
    </lineage>
</organism>
<dbReference type="SUPFAM" id="SSF55347">
    <property type="entry name" value="Glyceraldehyde-3-phosphate dehydrogenase-like, C-terminal domain"/>
    <property type="match status" value="1"/>
</dbReference>
<evidence type="ECO:0000256" key="1">
    <source>
        <dbReference type="ARBA" id="ARBA00023002"/>
    </source>
</evidence>
<evidence type="ECO:0000259" key="2">
    <source>
        <dbReference type="Pfam" id="PF01408"/>
    </source>
</evidence>
<evidence type="ECO:0000259" key="3">
    <source>
        <dbReference type="Pfam" id="PF22725"/>
    </source>
</evidence>